<name>A0ACB8UAM6_9APHY</name>
<protein>
    <submittedName>
        <fullName evidence="1">Uncharacterized protein</fullName>
    </submittedName>
</protein>
<comment type="caution">
    <text evidence="1">The sequence shown here is derived from an EMBL/GenBank/DDBJ whole genome shotgun (WGS) entry which is preliminary data.</text>
</comment>
<proteinExistence type="predicted"/>
<sequence length="272" mass="29594">MYSLLALECGALLAEAIVYGVYVLTFSVTIFVLLRRPSRTHSILATITILMFLLSTAHVGLLASTTLRHIVSGSIEVGLELRDKAYPEPSIQVVLECLNCILGDTIINWRAWVLWNRNRFVLTVPAVLLVAALGCNAGLCHAVFTEPVGEVLFSSAVVQRWGAGALSLTFSANIWGVSLVALRFRTYRKQVASSIPSHTDRSSGMSPTTVLLFLLETGTLYCCTLFVLAVTFITRSIGSYVVLNLLSQLTVSTKPDSPDLLFACLGKTHKSL</sequence>
<gene>
    <name evidence="1" type="ORF">BDY19DRAFT_930540</name>
</gene>
<accession>A0ACB8UAM6</accession>
<organism evidence="1 2">
    <name type="scientific">Irpex rosettiformis</name>
    <dbReference type="NCBI Taxonomy" id="378272"/>
    <lineage>
        <taxon>Eukaryota</taxon>
        <taxon>Fungi</taxon>
        <taxon>Dikarya</taxon>
        <taxon>Basidiomycota</taxon>
        <taxon>Agaricomycotina</taxon>
        <taxon>Agaricomycetes</taxon>
        <taxon>Polyporales</taxon>
        <taxon>Irpicaceae</taxon>
        <taxon>Irpex</taxon>
    </lineage>
</organism>
<reference evidence="1" key="1">
    <citation type="journal article" date="2021" name="Environ. Microbiol.">
        <title>Gene family expansions and transcriptome signatures uncover fungal adaptations to wood decay.</title>
        <authorList>
            <person name="Hage H."/>
            <person name="Miyauchi S."/>
            <person name="Viragh M."/>
            <person name="Drula E."/>
            <person name="Min B."/>
            <person name="Chaduli D."/>
            <person name="Navarro D."/>
            <person name="Favel A."/>
            <person name="Norest M."/>
            <person name="Lesage-Meessen L."/>
            <person name="Balint B."/>
            <person name="Merenyi Z."/>
            <person name="de Eugenio L."/>
            <person name="Morin E."/>
            <person name="Martinez A.T."/>
            <person name="Baldrian P."/>
            <person name="Stursova M."/>
            <person name="Martinez M.J."/>
            <person name="Novotny C."/>
            <person name="Magnuson J.K."/>
            <person name="Spatafora J.W."/>
            <person name="Maurice S."/>
            <person name="Pangilinan J."/>
            <person name="Andreopoulos W."/>
            <person name="LaButti K."/>
            <person name="Hundley H."/>
            <person name="Na H."/>
            <person name="Kuo A."/>
            <person name="Barry K."/>
            <person name="Lipzen A."/>
            <person name="Henrissat B."/>
            <person name="Riley R."/>
            <person name="Ahrendt S."/>
            <person name="Nagy L.G."/>
            <person name="Grigoriev I.V."/>
            <person name="Martin F."/>
            <person name="Rosso M.N."/>
        </authorList>
    </citation>
    <scope>NUCLEOTIDE SEQUENCE</scope>
    <source>
        <strain evidence="1">CBS 384.51</strain>
    </source>
</reference>
<dbReference type="EMBL" id="MU274905">
    <property type="protein sequence ID" value="KAI0091447.1"/>
    <property type="molecule type" value="Genomic_DNA"/>
</dbReference>
<evidence type="ECO:0000313" key="1">
    <source>
        <dbReference type="EMBL" id="KAI0091447.1"/>
    </source>
</evidence>
<evidence type="ECO:0000313" key="2">
    <source>
        <dbReference type="Proteomes" id="UP001055072"/>
    </source>
</evidence>
<keyword evidence="2" id="KW-1185">Reference proteome</keyword>
<dbReference type="Proteomes" id="UP001055072">
    <property type="component" value="Unassembled WGS sequence"/>
</dbReference>